<reference evidence="4 5" key="1">
    <citation type="submission" date="2015-01" db="EMBL/GenBank/DDBJ databases">
        <title>The Genome Sequence of Ochroconis gallopava CBS43764.</title>
        <authorList>
            <consortium name="The Broad Institute Genomics Platform"/>
            <person name="Cuomo C."/>
            <person name="de Hoog S."/>
            <person name="Gorbushina A."/>
            <person name="Stielow B."/>
            <person name="Teixiera M."/>
            <person name="Abouelleil A."/>
            <person name="Chapman S.B."/>
            <person name="Priest M."/>
            <person name="Young S.K."/>
            <person name="Wortman J."/>
            <person name="Nusbaum C."/>
            <person name="Birren B."/>
        </authorList>
    </citation>
    <scope>NUCLEOTIDE SEQUENCE [LARGE SCALE GENOMIC DNA]</scope>
    <source>
        <strain evidence="4 5">CBS 43764</strain>
    </source>
</reference>
<dbReference type="RefSeq" id="XP_016216932.1">
    <property type="nucleotide sequence ID" value="XM_016354916.1"/>
</dbReference>
<feature type="chain" id="PRO_5002238444" description="Mid2 domain-containing protein" evidence="3">
    <location>
        <begin position="20"/>
        <end position="350"/>
    </location>
</feature>
<dbReference type="AlphaFoldDB" id="A0A0D2AJL2"/>
<dbReference type="InParanoid" id="A0A0D2AJL2"/>
<gene>
    <name evidence="4" type="ORF">PV09_01954</name>
</gene>
<evidence type="ECO:0000313" key="4">
    <source>
        <dbReference type="EMBL" id="KIW07063.1"/>
    </source>
</evidence>
<evidence type="ECO:0000256" key="2">
    <source>
        <dbReference type="SAM" id="Phobius"/>
    </source>
</evidence>
<feature type="region of interest" description="Disordered" evidence="1">
    <location>
        <begin position="221"/>
        <end position="304"/>
    </location>
</feature>
<dbReference type="GeneID" id="27309927"/>
<dbReference type="EMBL" id="KN847533">
    <property type="protein sequence ID" value="KIW07063.1"/>
    <property type="molecule type" value="Genomic_DNA"/>
</dbReference>
<keyword evidence="2" id="KW-0472">Membrane</keyword>
<name>A0A0D2AJL2_9PEZI</name>
<dbReference type="Proteomes" id="UP000053259">
    <property type="component" value="Unassembled WGS sequence"/>
</dbReference>
<keyword evidence="5" id="KW-1185">Reference proteome</keyword>
<evidence type="ECO:0000256" key="3">
    <source>
        <dbReference type="SAM" id="SignalP"/>
    </source>
</evidence>
<evidence type="ECO:0000256" key="1">
    <source>
        <dbReference type="SAM" id="MobiDB-lite"/>
    </source>
</evidence>
<protein>
    <recommendedName>
        <fullName evidence="6">Mid2 domain-containing protein</fullName>
    </recommendedName>
</protein>
<feature type="compositionally biased region" description="Polar residues" evidence="1">
    <location>
        <begin position="268"/>
        <end position="284"/>
    </location>
</feature>
<feature type="compositionally biased region" description="Pro residues" evidence="1">
    <location>
        <begin position="285"/>
        <end position="297"/>
    </location>
</feature>
<dbReference type="OrthoDB" id="10626778at2759"/>
<keyword evidence="2" id="KW-0812">Transmembrane</keyword>
<feature type="region of interest" description="Disordered" evidence="1">
    <location>
        <begin position="147"/>
        <end position="182"/>
    </location>
</feature>
<dbReference type="VEuPathDB" id="FungiDB:PV09_01954"/>
<keyword evidence="3" id="KW-0732">Signal</keyword>
<feature type="compositionally biased region" description="Polar residues" evidence="1">
    <location>
        <begin position="333"/>
        <end position="350"/>
    </location>
</feature>
<feature type="transmembrane region" description="Helical" evidence="2">
    <location>
        <begin position="189"/>
        <end position="214"/>
    </location>
</feature>
<proteinExistence type="predicted"/>
<feature type="signal peptide" evidence="3">
    <location>
        <begin position="1"/>
        <end position="19"/>
    </location>
</feature>
<evidence type="ECO:0008006" key="6">
    <source>
        <dbReference type="Google" id="ProtNLM"/>
    </source>
</evidence>
<dbReference type="HOGENOM" id="CLU_792745_0_0_1"/>
<feature type="compositionally biased region" description="Polar residues" evidence="1">
    <location>
        <begin position="221"/>
        <end position="233"/>
    </location>
</feature>
<feature type="region of interest" description="Disordered" evidence="1">
    <location>
        <begin position="325"/>
        <end position="350"/>
    </location>
</feature>
<keyword evidence="2" id="KW-1133">Transmembrane helix</keyword>
<sequence>MRKSLCLLLLCDFIHFSHCSPAASEITPPPVLKRTLDNDPAFRGYTSTLGSWSPLYCYGDYTYSDFGNIADCCSQGGGICHPATECGTDSEGSTRAIKYQGGETLTCFDTTCGTQTIYKTEGDPNPLSIFGCFAAGELYLTTPGSPVSTSTTGSAASTGTLQSSAPSSLTSSAPSAAAPIPSSTSHVGLIAGGATVGVILLLAIAGLTAWVIILKRKNATTKSSPNTELQKMQGSGARPNDGPPQDFKAELPTKEGWAAELSPESAPPSRQEQKPWSNLNSMPQSPAPTYSPVPPYQSPASPFMPVGPASQAPFYGANNGPYGGLIEAPGPGTQYQELPASTQPQYAELR</sequence>
<evidence type="ECO:0000313" key="5">
    <source>
        <dbReference type="Proteomes" id="UP000053259"/>
    </source>
</evidence>
<accession>A0A0D2AJL2</accession>
<organism evidence="4 5">
    <name type="scientific">Verruconis gallopava</name>
    <dbReference type="NCBI Taxonomy" id="253628"/>
    <lineage>
        <taxon>Eukaryota</taxon>
        <taxon>Fungi</taxon>
        <taxon>Dikarya</taxon>
        <taxon>Ascomycota</taxon>
        <taxon>Pezizomycotina</taxon>
        <taxon>Dothideomycetes</taxon>
        <taxon>Pleosporomycetidae</taxon>
        <taxon>Venturiales</taxon>
        <taxon>Sympoventuriaceae</taxon>
        <taxon>Verruconis</taxon>
    </lineage>
</organism>